<proteinExistence type="predicted"/>
<accession>A0AA49X2R9</accession>
<sequence>MPILPIQSVLFYRQRNRDRHGRCVGLFLCLSFY</sequence>
<dbReference type="EMBL" id="OQ890319">
    <property type="protein sequence ID" value="WLJ25946.1"/>
    <property type="molecule type" value="Genomic_DNA"/>
</dbReference>
<name>A0AA49X2R9_9VIRU</name>
<evidence type="ECO:0000313" key="1">
    <source>
        <dbReference type="EMBL" id="WLJ25946.1"/>
    </source>
</evidence>
<organism evidence="1">
    <name type="scientific">Firmicutes phage HS11</name>
    <dbReference type="NCBI Taxonomy" id="3056393"/>
    <lineage>
        <taxon>Viruses</taxon>
    </lineage>
</organism>
<protein>
    <submittedName>
        <fullName evidence="1">Uncharacterized protein</fullName>
    </submittedName>
</protein>
<reference evidence="1" key="1">
    <citation type="submission" date="2023-04" db="EMBL/GenBank/DDBJ databases">
        <title>The human skin virome in hidradenitis suppurativa patients.</title>
        <authorList>
            <person name="Jansen D."/>
        </authorList>
    </citation>
    <scope>NUCLEOTIDE SEQUENCE</scope>
    <source>
        <strain evidence="1">VC3_JansenPhageH</strain>
    </source>
</reference>